<accession>B4S7R5</accession>
<gene>
    <name evidence="1" type="ordered locus">Paes_1066</name>
</gene>
<name>B4S7R5_PROA2</name>
<reference evidence="1" key="1">
    <citation type="submission" date="2008-06" db="EMBL/GenBank/DDBJ databases">
        <title>Complete sequence of chromosome of Prosthecochloris aestuarii DSM 271.</title>
        <authorList>
            <consortium name="US DOE Joint Genome Institute"/>
            <person name="Lucas S."/>
            <person name="Copeland A."/>
            <person name="Lapidus A."/>
            <person name="Glavina del Rio T."/>
            <person name="Dalin E."/>
            <person name="Tice H."/>
            <person name="Bruce D."/>
            <person name="Goodwin L."/>
            <person name="Pitluck S."/>
            <person name="Schmutz J."/>
            <person name="Larimer F."/>
            <person name="Land M."/>
            <person name="Hauser L."/>
            <person name="Kyrpides N."/>
            <person name="Anderson I."/>
            <person name="Liu Z."/>
            <person name="Li T."/>
            <person name="Zhao F."/>
            <person name="Overmann J."/>
            <person name="Bryant D.A."/>
            <person name="Richardson P."/>
        </authorList>
    </citation>
    <scope>NUCLEOTIDE SEQUENCE [LARGE SCALE GENOMIC DNA]</scope>
    <source>
        <strain evidence="1">DSM 271</strain>
    </source>
</reference>
<evidence type="ECO:0000313" key="2">
    <source>
        <dbReference type="Proteomes" id="UP000002725"/>
    </source>
</evidence>
<keyword evidence="2" id="KW-1185">Reference proteome</keyword>
<dbReference type="HOGENOM" id="CLU_2993014_0_0_10"/>
<dbReference type="EMBL" id="CP001108">
    <property type="protein sequence ID" value="ACF46102.1"/>
    <property type="molecule type" value="Genomic_DNA"/>
</dbReference>
<organism evidence="1 2">
    <name type="scientific">Prosthecochloris aestuarii (strain DSM 271 / SK 413)</name>
    <dbReference type="NCBI Taxonomy" id="290512"/>
    <lineage>
        <taxon>Bacteria</taxon>
        <taxon>Pseudomonadati</taxon>
        <taxon>Chlorobiota</taxon>
        <taxon>Chlorobiia</taxon>
        <taxon>Chlorobiales</taxon>
        <taxon>Chlorobiaceae</taxon>
        <taxon>Prosthecochloris</taxon>
    </lineage>
</organism>
<dbReference type="AlphaFoldDB" id="B4S7R5"/>
<evidence type="ECO:0000313" key="1">
    <source>
        <dbReference type="EMBL" id="ACF46102.1"/>
    </source>
</evidence>
<proteinExistence type="predicted"/>
<dbReference type="Proteomes" id="UP000002725">
    <property type="component" value="Chromosome"/>
</dbReference>
<sequence length="57" mass="6686">MRVQTFSRDPFNAVYADLSIRDEQEAQKQFFFLPDKSLFDYFIDGNTGMGLLTMTMH</sequence>
<protein>
    <submittedName>
        <fullName evidence="1">Uncharacterized protein</fullName>
    </submittedName>
</protein>
<dbReference type="KEGG" id="paa:Paes_1066"/>
<dbReference type="RefSeq" id="WP_012505639.1">
    <property type="nucleotide sequence ID" value="NC_011059.1"/>
</dbReference>